<feature type="domain" description="Pyrrolo-quinoline quinone repeat" evidence="2">
    <location>
        <begin position="84"/>
        <end position="341"/>
    </location>
</feature>
<evidence type="ECO:0000259" key="2">
    <source>
        <dbReference type="Pfam" id="PF13360"/>
    </source>
</evidence>
<dbReference type="RefSeq" id="WP_230222793.1">
    <property type="nucleotide sequence ID" value="NZ_JAJKFT010000010.1"/>
</dbReference>
<dbReference type="InterPro" id="IPR018391">
    <property type="entry name" value="PQQ_b-propeller_rpt"/>
</dbReference>
<proteinExistence type="predicted"/>
<feature type="signal peptide" evidence="1">
    <location>
        <begin position="1"/>
        <end position="20"/>
    </location>
</feature>
<keyword evidence="1" id="KW-0732">Signal</keyword>
<dbReference type="Gene3D" id="2.40.10.480">
    <property type="match status" value="1"/>
</dbReference>
<dbReference type="AlphaFoldDB" id="A0A9X1SI27"/>
<dbReference type="InterPro" id="IPR011047">
    <property type="entry name" value="Quinoprotein_ADH-like_sf"/>
</dbReference>
<evidence type="ECO:0000313" key="4">
    <source>
        <dbReference type="Proteomes" id="UP001139103"/>
    </source>
</evidence>
<gene>
    <name evidence="3" type="ORF">LOC68_22175</name>
</gene>
<dbReference type="InterPro" id="IPR015943">
    <property type="entry name" value="WD40/YVTN_repeat-like_dom_sf"/>
</dbReference>
<comment type="caution">
    <text evidence="3">The sequence shown here is derived from an EMBL/GenBank/DDBJ whole genome shotgun (WGS) entry which is preliminary data.</text>
</comment>
<dbReference type="PANTHER" id="PTHR34512">
    <property type="entry name" value="CELL SURFACE PROTEIN"/>
    <property type="match status" value="1"/>
</dbReference>
<dbReference type="SUPFAM" id="SSF50998">
    <property type="entry name" value="Quinoprotein alcohol dehydrogenase-like"/>
    <property type="match status" value="1"/>
</dbReference>
<dbReference type="Proteomes" id="UP001139103">
    <property type="component" value="Unassembled WGS sequence"/>
</dbReference>
<name>A0A9X1SI27_9BACT</name>
<accession>A0A9X1SI27</accession>
<dbReference type="Gene3D" id="2.130.10.10">
    <property type="entry name" value="YVTN repeat-like/Quinoprotein amine dehydrogenase"/>
    <property type="match status" value="1"/>
</dbReference>
<dbReference type="EMBL" id="JAJKFT010000010">
    <property type="protein sequence ID" value="MCC9631108.1"/>
    <property type="molecule type" value="Genomic_DNA"/>
</dbReference>
<feature type="chain" id="PRO_5040724743" evidence="1">
    <location>
        <begin position="21"/>
        <end position="431"/>
    </location>
</feature>
<dbReference type="PANTHER" id="PTHR34512:SF30">
    <property type="entry name" value="OUTER MEMBRANE PROTEIN ASSEMBLY FACTOR BAMB"/>
    <property type="match status" value="1"/>
</dbReference>
<protein>
    <submittedName>
        <fullName evidence="3">PQQ-binding-like beta-propeller repeat protein</fullName>
    </submittedName>
</protein>
<organism evidence="3 4">
    <name type="scientific">Blastopirellula sediminis</name>
    <dbReference type="NCBI Taxonomy" id="2894196"/>
    <lineage>
        <taxon>Bacteria</taxon>
        <taxon>Pseudomonadati</taxon>
        <taxon>Planctomycetota</taxon>
        <taxon>Planctomycetia</taxon>
        <taxon>Pirellulales</taxon>
        <taxon>Pirellulaceae</taxon>
        <taxon>Blastopirellula</taxon>
    </lineage>
</organism>
<keyword evidence="4" id="KW-1185">Reference proteome</keyword>
<dbReference type="InterPro" id="IPR002372">
    <property type="entry name" value="PQQ_rpt_dom"/>
</dbReference>
<dbReference type="Pfam" id="PF13360">
    <property type="entry name" value="PQQ_2"/>
    <property type="match status" value="1"/>
</dbReference>
<evidence type="ECO:0000256" key="1">
    <source>
        <dbReference type="SAM" id="SignalP"/>
    </source>
</evidence>
<reference evidence="3" key="1">
    <citation type="submission" date="2021-11" db="EMBL/GenBank/DDBJ databases">
        <title>Genome sequence.</title>
        <authorList>
            <person name="Sun Q."/>
        </authorList>
    </citation>
    <scope>NUCLEOTIDE SEQUENCE</scope>
    <source>
        <strain evidence="3">JC732</strain>
    </source>
</reference>
<evidence type="ECO:0000313" key="3">
    <source>
        <dbReference type="EMBL" id="MCC9631108.1"/>
    </source>
</evidence>
<sequence length="431" mass="47883">MRTTWFSLAVCLAVCSVATADDWPQWRGANRDGVWREDRILRKFPAEGPEVVWRAPIGSGYSGPTVAAGKVYVTDRLVEPKQIERIHCFDERTGQKLWTHEYDCPYVGVGYQAGPRASVTIDNGSAFALGTMGNLFCLDAATGQILWQRDLNADYKIRMPDWGIAAAPLVYRDRVIVQIGGSDGACIVALNTKTGEEEWRALNDRAGYSAPILIDQGGKDVVVCWTGDSVAGISPKNGNVYWRFPWAPKNMPIGISTPVVQGDRLFLTSFYDGSLMLKLNQNQNQPTVEKLWLRVGPSERDTDALQSIISTPVFTSNAIYGCDSHGELRCLDPNTGDRLWTDLTATPPGRWSNIHFVRNGTLYWLFNEKGELIIAELSKQGYHEIDRAAIIAPTTAQLSRRGGVTWAHPAFADRSVFVRNDQEIVCVSLKR</sequence>
<dbReference type="SMART" id="SM00564">
    <property type="entry name" value="PQQ"/>
    <property type="match status" value="5"/>
</dbReference>